<dbReference type="EMBL" id="MHJO01000009">
    <property type="protein sequence ID" value="OGY69572.1"/>
    <property type="molecule type" value="Genomic_DNA"/>
</dbReference>
<dbReference type="PANTHER" id="PTHR32463:SF0">
    <property type="entry name" value="L-FUCOSE KINASE"/>
    <property type="match status" value="1"/>
</dbReference>
<dbReference type="GO" id="GO:0050201">
    <property type="term" value="F:fucokinase activity"/>
    <property type="evidence" value="ECO:0007669"/>
    <property type="project" value="TreeGrafter"/>
</dbReference>
<dbReference type="GO" id="GO:0042352">
    <property type="term" value="P:GDP-L-fucose salvage"/>
    <property type="evidence" value="ECO:0007669"/>
    <property type="project" value="TreeGrafter"/>
</dbReference>
<organism evidence="6 7">
    <name type="scientific">Candidatus Harrisonbacteria bacterium RIFOXYD1_FULL_40_9</name>
    <dbReference type="NCBI Taxonomy" id="1798412"/>
    <lineage>
        <taxon>Bacteria</taxon>
        <taxon>Candidatus Harrisoniibacteriota</taxon>
    </lineage>
</organism>
<evidence type="ECO:0000313" key="7">
    <source>
        <dbReference type="Proteomes" id="UP000176611"/>
    </source>
</evidence>
<dbReference type="PRINTS" id="PR00960">
    <property type="entry name" value="LMBPPROTEIN"/>
</dbReference>
<gene>
    <name evidence="6" type="ORF">A2586_02825</name>
</gene>
<dbReference type="GO" id="GO:0005524">
    <property type="term" value="F:ATP binding"/>
    <property type="evidence" value="ECO:0007669"/>
    <property type="project" value="UniProtKB-KW"/>
</dbReference>
<dbReference type="AlphaFoldDB" id="A0A1G1ZYE4"/>
<dbReference type="InterPro" id="IPR036554">
    <property type="entry name" value="GHMP_kinase_C_sf"/>
</dbReference>
<dbReference type="InterPro" id="IPR052203">
    <property type="entry name" value="GHMP_Kinase-Related"/>
</dbReference>
<dbReference type="InterPro" id="IPR001174">
    <property type="entry name" value="HddA/FKP"/>
</dbReference>
<reference evidence="6 7" key="1">
    <citation type="journal article" date="2016" name="Nat. Commun.">
        <title>Thousands of microbial genomes shed light on interconnected biogeochemical processes in an aquifer system.</title>
        <authorList>
            <person name="Anantharaman K."/>
            <person name="Brown C.T."/>
            <person name="Hug L.A."/>
            <person name="Sharon I."/>
            <person name="Castelle C.J."/>
            <person name="Probst A.J."/>
            <person name="Thomas B.C."/>
            <person name="Singh A."/>
            <person name="Wilkins M.J."/>
            <person name="Karaoz U."/>
            <person name="Brodie E.L."/>
            <person name="Williams K.H."/>
            <person name="Hubbard S.S."/>
            <person name="Banfield J.F."/>
        </authorList>
    </citation>
    <scope>NUCLEOTIDE SEQUENCE [LARGE SCALE GENOMIC DNA]</scope>
</reference>
<dbReference type="PANTHER" id="PTHR32463">
    <property type="entry name" value="L-FUCOSE KINASE"/>
    <property type="match status" value="1"/>
</dbReference>
<evidence type="ECO:0000259" key="5">
    <source>
        <dbReference type="Pfam" id="PF00288"/>
    </source>
</evidence>
<keyword evidence="3" id="KW-0418">Kinase</keyword>
<evidence type="ECO:0000256" key="1">
    <source>
        <dbReference type="ARBA" id="ARBA00022679"/>
    </source>
</evidence>
<dbReference type="Proteomes" id="UP000176611">
    <property type="component" value="Unassembled WGS sequence"/>
</dbReference>
<evidence type="ECO:0000313" key="6">
    <source>
        <dbReference type="EMBL" id="OGY69572.1"/>
    </source>
</evidence>
<accession>A0A1G1ZYE4</accession>
<dbReference type="InterPro" id="IPR020568">
    <property type="entry name" value="Ribosomal_Su5_D2-typ_SF"/>
</dbReference>
<evidence type="ECO:0000256" key="4">
    <source>
        <dbReference type="ARBA" id="ARBA00022840"/>
    </source>
</evidence>
<evidence type="ECO:0000256" key="3">
    <source>
        <dbReference type="ARBA" id="ARBA00022777"/>
    </source>
</evidence>
<keyword evidence="4" id="KW-0067">ATP-binding</keyword>
<evidence type="ECO:0000256" key="2">
    <source>
        <dbReference type="ARBA" id="ARBA00022741"/>
    </source>
</evidence>
<protein>
    <recommendedName>
        <fullName evidence="5">GHMP kinase N-terminal domain-containing protein</fullName>
    </recommendedName>
</protein>
<dbReference type="Pfam" id="PF00288">
    <property type="entry name" value="GHMP_kinases_N"/>
    <property type="match status" value="1"/>
</dbReference>
<dbReference type="InterPro" id="IPR006204">
    <property type="entry name" value="GHMP_kinase_N_dom"/>
</dbReference>
<proteinExistence type="predicted"/>
<feature type="domain" description="GHMP kinase N-terminal" evidence="5">
    <location>
        <begin position="77"/>
        <end position="155"/>
    </location>
</feature>
<comment type="caution">
    <text evidence="6">The sequence shown here is derived from an EMBL/GenBank/DDBJ whole genome shotgun (WGS) entry which is preliminary data.</text>
</comment>
<name>A0A1G1ZYE4_9BACT</name>
<keyword evidence="2" id="KW-0547">Nucleotide-binding</keyword>
<dbReference type="SUPFAM" id="SSF55060">
    <property type="entry name" value="GHMP Kinase, C-terminal domain"/>
    <property type="match status" value="1"/>
</dbReference>
<feature type="non-terminal residue" evidence="6">
    <location>
        <position position="245"/>
    </location>
</feature>
<dbReference type="Gene3D" id="3.30.230.120">
    <property type="match status" value="1"/>
</dbReference>
<dbReference type="SUPFAM" id="SSF54211">
    <property type="entry name" value="Ribosomal protein S5 domain 2-like"/>
    <property type="match status" value="1"/>
</dbReference>
<sequence>MIVVRAPLRLSFVGGGTDLPVFYTKYPGRVISTTIGAYVYIVVNRTTFINEISVRYSVAERVRHPSELKHTRVRAALMEMGITRGIEIASFADMPAKTGLGSSSSFSVALMKALHMYQGENISPRRAAEAACRLEIDLIKEPVGKQDQYAAAYGGFNVFEFNEGSVSVAPLSLDHRLKISLEQHLALFFTGITRDASSVLVEQTANTEKKFEILKEMSDSVFEFRDNVMRGNIRRLGEMLHEGWM</sequence>
<keyword evidence="1" id="KW-0808">Transferase</keyword>